<name>A0A8C6T1I0_9GOBI</name>
<dbReference type="GO" id="GO:0005184">
    <property type="term" value="F:neuropeptide hormone activity"/>
    <property type="evidence" value="ECO:0007669"/>
    <property type="project" value="TreeGrafter"/>
</dbReference>
<proteinExistence type="predicted"/>
<dbReference type="GO" id="GO:0007218">
    <property type="term" value="P:neuropeptide signaling pathway"/>
    <property type="evidence" value="ECO:0007669"/>
    <property type="project" value="TreeGrafter"/>
</dbReference>
<dbReference type="GO" id="GO:0070996">
    <property type="term" value="F:type 1 melanocortin receptor binding"/>
    <property type="evidence" value="ECO:0007669"/>
    <property type="project" value="TreeGrafter"/>
</dbReference>
<evidence type="ECO:0000256" key="4">
    <source>
        <dbReference type="SAM" id="Phobius"/>
    </source>
</evidence>
<dbReference type="SMART" id="SM00792">
    <property type="entry name" value="Agouti"/>
    <property type="match status" value="1"/>
</dbReference>
<keyword evidence="2" id="KW-0964">Secreted</keyword>
<keyword evidence="4" id="KW-0472">Membrane</keyword>
<accession>A0A8C6T1I0</accession>
<dbReference type="SUPFAM" id="SSF57055">
    <property type="entry name" value="Agouti-related protein"/>
    <property type="match status" value="1"/>
</dbReference>
<dbReference type="AlphaFoldDB" id="A0A8C6T1I0"/>
<dbReference type="GO" id="GO:2000253">
    <property type="term" value="P:positive regulation of feeding behavior"/>
    <property type="evidence" value="ECO:0007669"/>
    <property type="project" value="TreeGrafter"/>
</dbReference>
<evidence type="ECO:0000313" key="6">
    <source>
        <dbReference type="Proteomes" id="UP000694523"/>
    </source>
</evidence>
<keyword evidence="3" id="KW-1015">Disulfide bond</keyword>
<feature type="transmembrane region" description="Helical" evidence="4">
    <location>
        <begin position="6"/>
        <end position="26"/>
    </location>
</feature>
<evidence type="ECO:0000256" key="3">
    <source>
        <dbReference type="ARBA" id="ARBA00023157"/>
    </source>
</evidence>
<dbReference type="GO" id="GO:0008343">
    <property type="term" value="P:adult feeding behavior"/>
    <property type="evidence" value="ECO:0007669"/>
    <property type="project" value="TreeGrafter"/>
</dbReference>
<organism evidence="5 6">
    <name type="scientific">Neogobius melanostomus</name>
    <name type="common">round goby</name>
    <dbReference type="NCBI Taxonomy" id="47308"/>
    <lineage>
        <taxon>Eukaryota</taxon>
        <taxon>Metazoa</taxon>
        <taxon>Chordata</taxon>
        <taxon>Craniata</taxon>
        <taxon>Vertebrata</taxon>
        <taxon>Euteleostomi</taxon>
        <taxon>Actinopterygii</taxon>
        <taxon>Neopterygii</taxon>
        <taxon>Teleostei</taxon>
        <taxon>Neoteleostei</taxon>
        <taxon>Acanthomorphata</taxon>
        <taxon>Gobiaria</taxon>
        <taxon>Gobiiformes</taxon>
        <taxon>Gobioidei</taxon>
        <taxon>Gobiidae</taxon>
        <taxon>Benthophilinae</taxon>
        <taxon>Neogobiini</taxon>
        <taxon>Neogobius</taxon>
    </lineage>
</organism>
<dbReference type="GO" id="GO:0009755">
    <property type="term" value="P:hormone-mediated signaling pathway"/>
    <property type="evidence" value="ECO:0007669"/>
    <property type="project" value="InterPro"/>
</dbReference>
<keyword evidence="6" id="KW-1185">Reference proteome</keyword>
<reference evidence="5" key="1">
    <citation type="submission" date="2025-08" db="UniProtKB">
        <authorList>
            <consortium name="Ensembl"/>
        </authorList>
    </citation>
    <scope>IDENTIFICATION</scope>
</reference>
<evidence type="ECO:0008006" key="7">
    <source>
        <dbReference type="Google" id="ProtNLM"/>
    </source>
</evidence>
<evidence type="ECO:0000313" key="5">
    <source>
        <dbReference type="Ensembl" id="ENSNMLP00000014843.1"/>
    </source>
</evidence>
<protein>
    <recommendedName>
        <fullName evidence="7">Agouti domain-containing protein</fullName>
    </recommendedName>
</protein>
<dbReference type="GO" id="GO:0005615">
    <property type="term" value="C:extracellular space"/>
    <property type="evidence" value="ECO:0007669"/>
    <property type="project" value="TreeGrafter"/>
</dbReference>
<dbReference type="PANTHER" id="PTHR16551">
    <property type="entry name" value="AGOUTI RELATED"/>
    <property type="match status" value="1"/>
</dbReference>
<dbReference type="Gene3D" id="4.10.760.10">
    <property type="entry name" value="Agouti domain"/>
    <property type="match status" value="1"/>
</dbReference>
<dbReference type="PANTHER" id="PTHR16551:SF5">
    <property type="entry name" value="AGOUTI-RELATED PEPTIDE 2"/>
    <property type="match status" value="1"/>
</dbReference>
<keyword evidence="4" id="KW-1133">Transmembrane helix</keyword>
<keyword evidence="4" id="KW-0812">Transmembrane</keyword>
<dbReference type="InterPro" id="IPR036836">
    <property type="entry name" value="Agouti_dom_sf"/>
</dbReference>
<dbReference type="InterPro" id="IPR007733">
    <property type="entry name" value="Agouti"/>
</dbReference>
<sequence>VFCCYFVGFLSLFCCSFFGLFENASIERQKSEVFKYRRLDWVTQMSQISLLQSGEIPGRLRARRHVYFHCLSLSQKPKFPVKPTPPKPAVKPPNPQCSLLTQSCLPQDGCCDAWASCHCHFFNAICFCRRTGSLHPRARHAHNGQT</sequence>
<dbReference type="Ensembl" id="ENSNMLT00000016682.1">
    <property type="protein sequence ID" value="ENSNMLP00000014843.1"/>
    <property type="gene ID" value="ENSNMLG00000009875.1"/>
</dbReference>
<evidence type="ECO:0000256" key="1">
    <source>
        <dbReference type="ARBA" id="ARBA00004613"/>
    </source>
</evidence>
<dbReference type="Pfam" id="PF05039">
    <property type="entry name" value="Agouti"/>
    <property type="match status" value="1"/>
</dbReference>
<reference evidence="5" key="2">
    <citation type="submission" date="2025-09" db="UniProtKB">
        <authorList>
            <consortium name="Ensembl"/>
        </authorList>
    </citation>
    <scope>IDENTIFICATION</scope>
</reference>
<evidence type="ECO:0000256" key="2">
    <source>
        <dbReference type="ARBA" id="ARBA00022525"/>
    </source>
</evidence>
<dbReference type="Proteomes" id="UP000694523">
    <property type="component" value="Unplaced"/>
</dbReference>
<comment type="subcellular location">
    <subcellularLocation>
        <location evidence="1">Secreted</location>
    </subcellularLocation>
</comment>